<evidence type="ECO:0000313" key="3">
    <source>
        <dbReference type="EMBL" id="NME27419.1"/>
    </source>
</evidence>
<dbReference type="InterPro" id="IPR017439">
    <property type="entry name" value="Amidohydrolase"/>
</dbReference>
<keyword evidence="1" id="KW-0479">Metal-binding</keyword>
<keyword evidence="1" id="KW-0464">Manganese</keyword>
<dbReference type="AlphaFoldDB" id="A0A848BWW2"/>
<accession>A0A848BWW2</accession>
<dbReference type="PIRSF" id="PIRSF005962">
    <property type="entry name" value="Pept_M20D_amidohydro"/>
    <property type="match status" value="1"/>
</dbReference>
<feature type="binding site" evidence="1">
    <location>
        <position position="184"/>
    </location>
    <ligand>
        <name>Mn(2+)</name>
        <dbReference type="ChEBI" id="CHEBI:29035"/>
        <label>2</label>
    </ligand>
</feature>
<dbReference type="GO" id="GO:0016787">
    <property type="term" value="F:hydrolase activity"/>
    <property type="evidence" value="ECO:0007669"/>
    <property type="project" value="UniProtKB-KW"/>
</dbReference>
<name>A0A848BWW2_9FIRM</name>
<gene>
    <name evidence="3" type="ORF">HF872_02075</name>
</gene>
<comment type="caution">
    <text evidence="3">The sequence shown here is derived from an EMBL/GenBank/DDBJ whole genome shotgun (WGS) entry which is preliminary data.</text>
</comment>
<feature type="domain" description="Peptidase M20 dimerisation" evidence="2">
    <location>
        <begin position="208"/>
        <end position="300"/>
    </location>
</feature>
<dbReference type="InterPro" id="IPR011650">
    <property type="entry name" value="Peptidase_M20_dimer"/>
</dbReference>
<dbReference type="Pfam" id="PF07687">
    <property type="entry name" value="M20_dimer"/>
    <property type="match status" value="1"/>
</dbReference>
<organism evidence="3 4">
    <name type="scientific">Megasphaera hexanoica</name>
    <dbReference type="NCBI Taxonomy" id="1675036"/>
    <lineage>
        <taxon>Bacteria</taxon>
        <taxon>Bacillati</taxon>
        <taxon>Bacillota</taxon>
        <taxon>Negativicutes</taxon>
        <taxon>Veillonellales</taxon>
        <taxon>Veillonellaceae</taxon>
        <taxon>Megasphaera</taxon>
    </lineage>
</organism>
<dbReference type="CDD" id="cd03886">
    <property type="entry name" value="M20_Acy1"/>
    <property type="match status" value="1"/>
</dbReference>
<feature type="binding site" evidence="1">
    <location>
        <position position="381"/>
    </location>
    <ligand>
        <name>Mn(2+)</name>
        <dbReference type="ChEBI" id="CHEBI:29035"/>
        <label>2</label>
    </ligand>
</feature>
<sequence length="408" mass="45018">MDKHNIFYGKEAYTVHTYQPDFDIESAVLHELSYMIHMREQFHAHPELSGREHETSQTVLHELQKAGIEDARIIADTGVTGLIRGALPGPVLLLRADMDALPLTEQYSCSYTSQTPGVMHACGHDGHTANLLGVARILQAHRNCLRGTIRLAFQPAEEGDGGAARMIEAGILHNPHVDYALGLHVAGGLPQGYIGLRHGECSASCDDFTITIHGKGGHGSRPSDCISPIQMGVSIISQIQDYVYHKRADGDGVVLTFGQFQSGHNPNVIPDTAELKGTLRTYNEKKRQDILETLQHILTASETIYGGTCQLHVVPFSPVCINDDAVTSRVESILRHHMADRIQLITMERGSGSEDFAYFSAAVPSCFYYTGIYDKEPVFGHNPDFHWDSHALQYMAESMLTLVYYFAG</sequence>
<evidence type="ECO:0000259" key="2">
    <source>
        <dbReference type="Pfam" id="PF07687"/>
    </source>
</evidence>
<keyword evidence="3" id="KW-0378">Hydrolase</keyword>
<evidence type="ECO:0000313" key="4">
    <source>
        <dbReference type="Proteomes" id="UP000591071"/>
    </source>
</evidence>
<proteinExistence type="predicted"/>
<dbReference type="GO" id="GO:0046872">
    <property type="term" value="F:metal ion binding"/>
    <property type="evidence" value="ECO:0007669"/>
    <property type="project" value="UniProtKB-KW"/>
</dbReference>
<feature type="binding site" evidence="1">
    <location>
        <position position="124"/>
    </location>
    <ligand>
        <name>Mn(2+)</name>
        <dbReference type="ChEBI" id="CHEBI:29035"/>
        <label>2</label>
    </ligand>
</feature>
<dbReference type="NCBIfam" id="TIGR01891">
    <property type="entry name" value="amidohydrolases"/>
    <property type="match status" value="1"/>
</dbReference>
<comment type="cofactor">
    <cofactor evidence="1">
        <name>Mn(2+)</name>
        <dbReference type="ChEBI" id="CHEBI:29035"/>
    </cofactor>
    <text evidence="1">The Mn(2+) ion enhances activity.</text>
</comment>
<feature type="binding site" evidence="1">
    <location>
        <position position="158"/>
    </location>
    <ligand>
        <name>Mn(2+)</name>
        <dbReference type="ChEBI" id="CHEBI:29035"/>
        <label>2</label>
    </ligand>
</feature>
<dbReference type="Gene3D" id="3.40.630.10">
    <property type="entry name" value="Zn peptidases"/>
    <property type="match status" value="1"/>
</dbReference>
<protein>
    <submittedName>
        <fullName evidence="3">Amidohydrolase</fullName>
    </submittedName>
</protein>
<dbReference type="InterPro" id="IPR002933">
    <property type="entry name" value="Peptidase_M20"/>
</dbReference>
<dbReference type="PANTHER" id="PTHR11014">
    <property type="entry name" value="PEPTIDASE M20 FAMILY MEMBER"/>
    <property type="match status" value="1"/>
</dbReference>
<evidence type="ECO:0000256" key="1">
    <source>
        <dbReference type="PIRSR" id="PIRSR005962-1"/>
    </source>
</evidence>
<dbReference type="InterPro" id="IPR036264">
    <property type="entry name" value="Bact_exopeptidase_dim_dom"/>
</dbReference>
<dbReference type="EMBL" id="JABAFG010000002">
    <property type="protein sequence ID" value="NME27419.1"/>
    <property type="molecule type" value="Genomic_DNA"/>
</dbReference>
<dbReference type="Pfam" id="PF01546">
    <property type="entry name" value="Peptidase_M20"/>
    <property type="match status" value="1"/>
</dbReference>
<dbReference type="PANTHER" id="PTHR11014:SF63">
    <property type="entry name" value="METALLOPEPTIDASE, PUTATIVE (AFU_ORTHOLOGUE AFUA_6G09600)-RELATED"/>
    <property type="match status" value="1"/>
</dbReference>
<dbReference type="Gene3D" id="3.30.70.360">
    <property type="match status" value="1"/>
</dbReference>
<dbReference type="Proteomes" id="UP000591071">
    <property type="component" value="Unassembled WGS sequence"/>
</dbReference>
<dbReference type="SUPFAM" id="SSF53187">
    <property type="entry name" value="Zn-dependent exopeptidases"/>
    <property type="match status" value="1"/>
</dbReference>
<feature type="binding site" evidence="1">
    <location>
        <position position="122"/>
    </location>
    <ligand>
        <name>Mn(2+)</name>
        <dbReference type="ChEBI" id="CHEBI:29035"/>
        <label>2</label>
    </ligand>
</feature>
<reference evidence="3 4" key="1">
    <citation type="submission" date="2020-04" db="EMBL/GenBank/DDBJ databases">
        <authorList>
            <person name="Hitch T.C.A."/>
            <person name="Wylensek D."/>
            <person name="Clavel T."/>
        </authorList>
    </citation>
    <scope>NUCLEOTIDE SEQUENCE [LARGE SCALE GENOMIC DNA]</scope>
    <source>
        <strain evidence="3 4">Oil-RF-744-FAT-WT-6-1</strain>
    </source>
</reference>
<dbReference type="SUPFAM" id="SSF55031">
    <property type="entry name" value="Bacterial exopeptidase dimerisation domain"/>
    <property type="match status" value="1"/>
</dbReference>